<dbReference type="InterPro" id="IPR019787">
    <property type="entry name" value="Znf_PHD-finger"/>
</dbReference>
<dbReference type="AlphaFoldDB" id="A0A2M3ZFV7"/>
<feature type="binding site" evidence="12">
    <location>
        <position position="848"/>
    </location>
    <ligand>
        <name>Zn(2+)</name>
        <dbReference type="ChEBI" id="CHEBI:29105"/>
        <label>2</label>
    </ligand>
</feature>
<dbReference type="Gene3D" id="3.30.40.10">
    <property type="entry name" value="Zinc/RING finger domain, C3HC4 (zinc finger)"/>
    <property type="match status" value="1"/>
</dbReference>
<dbReference type="PROSITE" id="PS50016">
    <property type="entry name" value="ZF_PHD_2"/>
    <property type="match status" value="1"/>
</dbReference>
<reference evidence="17" key="1">
    <citation type="submission" date="2018-01" db="EMBL/GenBank/DDBJ databases">
        <title>An insight into the sialome of Amazonian anophelines.</title>
        <authorList>
            <person name="Ribeiro J.M."/>
            <person name="Scarpassa V."/>
            <person name="Calvo E."/>
        </authorList>
    </citation>
    <scope>NUCLEOTIDE SEQUENCE</scope>
    <source>
        <tissue evidence="17">Salivary glands</tissue>
    </source>
</reference>
<dbReference type="GO" id="GO:0006325">
    <property type="term" value="P:chromatin organization"/>
    <property type="evidence" value="ECO:0007669"/>
    <property type="project" value="UniProtKB-KW"/>
</dbReference>
<dbReference type="GO" id="GO:0035267">
    <property type="term" value="C:NuA4 histone acetyltransferase complex"/>
    <property type="evidence" value="ECO:0007669"/>
    <property type="project" value="TreeGrafter"/>
</dbReference>
<keyword evidence="6 12" id="KW-0862">Zinc</keyword>
<comment type="subunit">
    <text evidence="14">Component of an histone acetyltransferase complex. Interacts with H3K4me3 and to a lesser extent with H3K4me2.</text>
</comment>
<dbReference type="InterPro" id="IPR001965">
    <property type="entry name" value="Znf_PHD"/>
</dbReference>
<comment type="domain">
    <text evidence="14">The PHD-type zinc finger mediates the binding to H3K4me3.</text>
</comment>
<feature type="compositionally biased region" description="Low complexity" evidence="15">
    <location>
        <begin position="669"/>
        <end position="685"/>
    </location>
</feature>
<feature type="binding site" evidence="12">
    <location>
        <position position="826"/>
    </location>
    <ligand>
        <name>Zn(2+)</name>
        <dbReference type="ChEBI" id="CHEBI:29105"/>
        <label>2</label>
    </ligand>
</feature>
<evidence type="ECO:0000259" key="16">
    <source>
        <dbReference type="PROSITE" id="PS50016"/>
    </source>
</evidence>
<feature type="site" description="Histone H3K4me3 binding" evidence="11">
    <location>
        <position position="818"/>
    </location>
</feature>
<evidence type="ECO:0000256" key="9">
    <source>
        <dbReference type="ARBA" id="ARBA00023163"/>
    </source>
</evidence>
<dbReference type="InterPro" id="IPR013083">
    <property type="entry name" value="Znf_RING/FYVE/PHD"/>
</dbReference>
<keyword evidence="7 14" id="KW-0156">Chromatin regulator</keyword>
<dbReference type="SMART" id="SM01408">
    <property type="entry name" value="ING"/>
    <property type="match status" value="1"/>
</dbReference>
<feature type="binding site" evidence="12">
    <location>
        <position position="832"/>
    </location>
    <ligand>
        <name>Zn(2+)</name>
        <dbReference type="ChEBI" id="CHEBI:29105"/>
        <label>1</label>
    </ligand>
</feature>
<keyword evidence="9" id="KW-0804">Transcription</keyword>
<keyword evidence="3" id="KW-0341">Growth regulation</keyword>
<feature type="compositionally biased region" description="Low complexity" evidence="15">
    <location>
        <begin position="706"/>
        <end position="733"/>
    </location>
</feature>
<evidence type="ECO:0000256" key="10">
    <source>
        <dbReference type="ARBA" id="ARBA00023242"/>
    </source>
</evidence>
<feature type="binding site" evidence="12">
    <location>
        <position position="821"/>
    </location>
    <ligand>
        <name>Zn(2+)</name>
        <dbReference type="ChEBI" id="CHEBI:29105"/>
        <label>2</label>
    </ligand>
</feature>
<feature type="binding site" evidence="12">
    <location>
        <position position="808"/>
    </location>
    <ligand>
        <name>Zn(2+)</name>
        <dbReference type="ChEBI" id="CHEBI:29105"/>
        <label>1</label>
    </ligand>
</feature>
<evidence type="ECO:0000256" key="3">
    <source>
        <dbReference type="ARBA" id="ARBA00022604"/>
    </source>
</evidence>
<feature type="region of interest" description="Disordered" evidence="15">
    <location>
        <begin position="150"/>
        <end position="170"/>
    </location>
</feature>
<accession>A0A2M3ZFV7</accession>
<dbReference type="PANTHER" id="PTHR10333">
    <property type="entry name" value="INHIBITOR OF GROWTH PROTEIN"/>
    <property type="match status" value="1"/>
</dbReference>
<keyword evidence="10 14" id="KW-0539">Nucleus</keyword>
<organism evidence="17">
    <name type="scientific">Anopheles braziliensis</name>
    <dbReference type="NCBI Taxonomy" id="58242"/>
    <lineage>
        <taxon>Eukaryota</taxon>
        <taxon>Metazoa</taxon>
        <taxon>Ecdysozoa</taxon>
        <taxon>Arthropoda</taxon>
        <taxon>Hexapoda</taxon>
        <taxon>Insecta</taxon>
        <taxon>Pterygota</taxon>
        <taxon>Neoptera</taxon>
        <taxon>Endopterygota</taxon>
        <taxon>Diptera</taxon>
        <taxon>Nematocera</taxon>
        <taxon>Culicoidea</taxon>
        <taxon>Culicidae</taxon>
        <taxon>Anophelinae</taxon>
        <taxon>Anopheles</taxon>
    </lineage>
</organism>
<feature type="region of interest" description="Disordered" evidence="15">
    <location>
        <begin position="532"/>
        <end position="551"/>
    </location>
</feature>
<evidence type="ECO:0000256" key="8">
    <source>
        <dbReference type="ARBA" id="ARBA00023015"/>
    </source>
</evidence>
<evidence type="ECO:0000256" key="13">
    <source>
        <dbReference type="PROSITE-ProRule" id="PRU00146"/>
    </source>
</evidence>
<feature type="compositionally biased region" description="Polar residues" evidence="15">
    <location>
        <begin position="752"/>
        <end position="765"/>
    </location>
</feature>
<evidence type="ECO:0000256" key="6">
    <source>
        <dbReference type="ARBA" id="ARBA00022833"/>
    </source>
</evidence>
<comment type="function">
    <text evidence="14">Component of an histone acetyltransferase complex.</text>
</comment>
<comment type="subcellular location">
    <subcellularLocation>
        <location evidence="1 14">Nucleus</location>
    </subcellularLocation>
</comment>
<protein>
    <recommendedName>
        <fullName evidence="14">Inhibitor of growth protein</fullName>
    </recommendedName>
</protein>
<feature type="region of interest" description="Disordered" evidence="15">
    <location>
        <begin position="706"/>
        <end position="778"/>
    </location>
</feature>
<feature type="compositionally biased region" description="Low complexity" evidence="15">
    <location>
        <begin position="533"/>
        <end position="551"/>
    </location>
</feature>
<keyword evidence="4 12" id="KW-0479">Metal-binding</keyword>
<feature type="region of interest" description="Disordered" evidence="15">
    <location>
        <begin position="637"/>
        <end position="685"/>
    </location>
</feature>
<dbReference type="EMBL" id="GGFM01006587">
    <property type="protein sequence ID" value="MBW27338.1"/>
    <property type="molecule type" value="Transcribed_RNA"/>
</dbReference>
<feature type="compositionally biased region" description="Low complexity" evidence="15">
    <location>
        <begin position="740"/>
        <end position="751"/>
    </location>
</feature>
<dbReference type="CDD" id="cd15505">
    <property type="entry name" value="PHD_ING"/>
    <property type="match status" value="1"/>
</dbReference>
<feature type="compositionally biased region" description="Polar residues" evidence="15">
    <location>
        <begin position="308"/>
        <end position="325"/>
    </location>
</feature>
<feature type="compositionally biased region" description="Low complexity" evidence="15">
    <location>
        <begin position="403"/>
        <end position="435"/>
    </location>
</feature>
<dbReference type="PROSITE" id="PS01359">
    <property type="entry name" value="ZF_PHD_1"/>
    <property type="match status" value="1"/>
</dbReference>
<dbReference type="CDD" id="cd16858">
    <property type="entry name" value="ING_ING3_Yng2p"/>
    <property type="match status" value="1"/>
</dbReference>
<sequence>MLYLEDYLEMIEHLPQELRDRFTEMREMDLTVQNNSDTLAKRAKALFAQCRHNELSTADADAEFANIRNEYYRVLEDADEKVQLAGEMYDLVDRYLRRLDTELYKFKCELEADHNGITEILEKRSLELDNATSNGNTIQKENRFYDVHGPFTPSSTNRADSRHKVKLEKRRNSHAASGFSSFEKRIAGSSTPLSIGSSSAVSNSSSATIAPHVLNPSTGGSVTYNLQTFDAGNAIAAAASQAIAQTQQMQQGRRTASLKASYEAIGAAGSHELLINSELAGATHNAIQAVERESSAFSNQRRQKRKNSANSTVSTGALQMQQPVNAQPPALDQPMTLMSQQQQSIQLEQASTQHQQQLRPTHQHQSLPTTDISTIPSSVGSSVQLQIQQHSKTASNNMQLSHSAQMQQMSLQPQPLSQGQPQQQAAQLQHLKQQPRNLSQQHQLNQPHIVGQTLTQSLQQLPQIRKIPYVLNAPMAKMRQLRHELEQQQLKNQNHLKLIPLESDSSSLLPQQQSQLSQQNLHVQLAQPHIKLQQKPNKQQPSQFQPQKQQQTTNLLSVQSTLAETQQQVPQMIQQVQQTSLHQMQPISNHQHVSTQQFLPQHKLLLKDSQPKDYLLNQARSLQQQEQQRMVATSLPTPLQTQHVKKQDQQLQPQHKNQHILQPQTQGRTSSIQPQQQQQQQQSQTHLLQSQTQQLAMQQQQSIQIGQNMQRQQAHAQTVQPQQQQAVQSSHPTPSTGYSQIQPLPQLQHQQAVGQTSMHGQQTSGLGPMPSIDTLDSMSSEPLETLDSVITVEPESEWSCDPNEPRYCICNQVSYGDMVACDNEGCPFEWFHYPCVNITSSPKGKWYCPQCSTSMKRRGSRKN</sequence>
<evidence type="ECO:0000256" key="11">
    <source>
        <dbReference type="PIRSR" id="PIRSR628651-50"/>
    </source>
</evidence>
<feature type="compositionally biased region" description="Low complexity" evidence="15">
    <location>
        <begin position="339"/>
        <end position="353"/>
    </location>
</feature>
<comment type="similarity">
    <text evidence="2 14">Belongs to the ING family.</text>
</comment>
<dbReference type="InterPro" id="IPR024610">
    <property type="entry name" value="ING_N_histone-binding"/>
</dbReference>
<name>A0A2M3ZFV7_9DIPT</name>
<feature type="binding site" evidence="12">
    <location>
        <position position="835"/>
    </location>
    <ligand>
        <name>Zn(2+)</name>
        <dbReference type="ChEBI" id="CHEBI:29105"/>
        <label>1</label>
    </ligand>
</feature>
<feature type="compositionally biased region" description="Polar residues" evidence="15">
    <location>
        <begin position="649"/>
        <end position="668"/>
    </location>
</feature>
<dbReference type="SUPFAM" id="SSF57903">
    <property type="entry name" value="FYVE/PHD zinc finger"/>
    <property type="match status" value="1"/>
</dbReference>
<evidence type="ECO:0000256" key="14">
    <source>
        <dbReference type="RuleBase" id="RU361213"/>
    </source>
</evidence>
<feature type="site" description="Histone H3K4me3 binding" evidence="11">
    <location>
        <position position="807"/>
    </location>
</feature>
<evidence type="ECO:0000256" key="7">
    <source>
        <dbReference type="ARBA" id="ARBA00022853"/>
    </source>
</evidence>
<dbReference type="InterPro" id="IPR011011">
    <property type="entry name" value="Znf_FYVE_PHD"/>
</dbReference>
<evidence type="ECO:0000313" key="17">
    <source>
        <dbReference type="EMBL" id="MBW27338.1"/>
    </source>
</evidence>
<feature type="binding site" evidence="12">
    <location>
        <position position="851"/>
    </location>
    <ligand>
        <name>Zn(2+)</name>
        <dbReference type="ChEBI" id="CHEBI:29105"/>
        <label>2</label>
    </ligand>
</feature>
<feature type="region of interest" description="Disordered" evidence="15">
    <location>
        <begin position="293"/>
        <end position="440"/>
    </location>
</feature>
<proteinExistence type="inferred from homology"/>
<dbReference type="GO" id="GO:0005634">
    <property type="term" value="C:nucleus"/>
    <property type="evidence" value="ECO:0007669"/>
    <property type="project" value="UniProtKB-SubCell"/>
</dbReference>
<feature type="site" description="Histone H3K4me3 binding" evidence="11">
    <location>
        <position position="830"/>
    </location>
</feature>
<keyword evidence="5 13" id="KW-0863">Zinc-finger</keyword>
<evidence type="ECO:0000256" key="2">
    <source>
        <dbReference type="ARBA" id="ARBA00010210"/>
    </source>
</evidence>
<keyword evidence="8" id="KW-0805">Transcription regulation</keyword>
<dbReference type="Pfam" id="PF12998">
    <property type="entry name" value="ING"/>
    <property type="match status" value="1"/>
</dbReference>
<dbReference type="GO" id="GO:0008270">
    <property type="term" value="F:zinc ion binding"/>
    <property type="evidence" value="ECO:0007669"/>
    <property type="project" value="UniProtKB-KW"/>
</dbReference>
<dbReference type="InterPro" id="IPR028651">
    <property type="entry name" value="ING_fam"/>
</dbReference>
<evidence type="ECO:0000256" key="15">
    <source>
        <dbReference type="SAM" id="MobiDB-lite"/>
    </source>
</evidence>
<dbReference type="SMART" id="SM00249">
    <property type="entry name" value="PHD"/>
    <property type="match status" value="1"/>
</dbReference>
<feature type="domain" description="PHD-type" evidence="16">
    <location>
        <begin position="805"/>
        <end position="854"/>
    </location>
</feature>
<evidence type="ECO:0000256" key="5">
    <source>
        <dbReference type="ARBA" id="ARBA00022771"/>
    </source>
</evidence>
<dbReference type="InterPro" id="IPR019786">
    <property type="entry name" value="Zinc_finger_PHD-type_CS"/>
</dbReference>
<evidence type="ECO:0000256" key="4">
    <source>
        <dbReference type="ARBA" id="ARBA00022723"/>
    </source>
</evidence>
<feature type="site" description="Histone H3K4me3 binding" evidence="11">
    <location>
        <position position="822"/>
    </location>
</feature>
<evidence type="ECO:0000256" key="1">
    <source>
        <dbReference type="ARBA" id="ARBA00004123"/>
    </source>
</evidence>
<feature type="binding site" evidence="12">
    <location>
        <position position="810"/>
    </location>
    <ligand>
        <name>Zn(2+)</name>
        <dbReference type="ChEBI" id="CHEBI:29105"/>
        <label>1</label>
    </ligand>
</feature>
<dbReference type="PANTHER" id="PTHR10333:SF103">
    <property type="entry name" value="INHIBITOR OF GROWTH PROTEIN 3"/>
    <property type="match status" value="1"/>
</dbReference>
<evidence type="ECO:0000256" key="12">
    <source>
        <dbReference type="PIRSR" id="PIRSR628651-51"/>
    </source>
</evidence>
<feature type="compositionally biased region" description="Basic residues" evidence="15">
    <location>
        <begin position="161"/>
        <end position="170"/>
    </location>
</feature>
<feature type="compositionally biased region" description="Polar residues" evidence="15">
    <location>
        <begin position="354"/>
        <end position="402"/>
    </location>
</feature>
<dbReference type="Gene3D" id="6.10.140.1740">
    <property type="match status" value="1"/>
</dbReference>